<gene>
    <name evidence="1" type="ORF">FHR92_005053</name>
</gene>
<accession>A0A7W3XUE2</accession>
<comment type="caution">
    <text evidence="1">The sequence shown here is derived from an EMBL/GenBank/DDBJ whole genome shotgun (WGS) entry which is preliminary data.</text>
</comment>
<evidence type="ECO:0000313" key="1">
    <source>
        <dbReference type="EMBL" id="MBA9088536.1"/>
    </source>
</evidence>
<keyword evidence="2" id="KW-1185">Reference proteome</keyword>
<proteinExistence type="predicted"/>
<organism evidence="1 2">
    <name type="scientific">Fontibacillus solani</name>
    <dbReference type="NCBI Taxonomy" id="1572857"/>
    <lineage>
        <taxon>Bacteria</taxon>
        <taxon>Bacillati</taxon>
        <taxon>Bacillota</taxon>
        <taxon>Bacilli</taxon>
        <taxon>Bacillales</taxon>
        <taxon>Paenibacillaceae</taxon>
        <taxon>Fontibacillus</taxon>
    </lineage>
</organism>
<dbReference type="EMBL" id="JACJIP010000055">
    <property type="protein sequence ID" value="MBA9088536.1"/>
    <property type="molecule type" value="Genomic_DNA"/>
</dbReference>
<sequence>MQKAIIVWFFTEKKNNLEELNNLLSDGWKVMSQKPMGVGETNVSVSLVIVEK</sequence>
<reference evidence="1 2" key="1">
    <citation type="submission" date="2020-08" db="EMBL/GenBank/DDBJ databases">
        <title>Genomic Encyclopedia of Type Strains, Phase III (KMG-III): the genomes of soil and plant-associated and newly described type strains.</title>
        <authorList>
            <person name="Whitman W."/>
        </authorList>
    </citation>
    <scope>NUCLEOTIDE SEQUENCE [LARGE SCALE GENOMIC DNA]</scope>
    <source>
        <strain evidence="1 2">CECT 8693</strain>
    </source>
</reference>
<evidence type="ECO:0008006" key="3">
    <source>
        <dbReference type="Google" id="ProtNLM"/>
    </source>
</evidence>
<dbReference type="AlphaFoldDB" id="A0A7W3XUE2"/>
<evidence type="ECO:0000313" key="2">
    <source>
        <dbReference type="Proteomes" id="UP000567067"/>
    </source>
</evidence>
<name>A0A7W3XUE2_9BACL</name>
<dbReference type="RefSeq" id="WP_182540175.1">
    <property type="nucleotide sequence ID" value="NZ_JACJIP010000055.1"/>
</dbReference>
<protein>
    <recommendedName>
        <fullName evidence="3">DUF4177 domain-containing protein</fullName>
    </recommendedName>
</protein>
<dbReference type="Proteomes" id="UP000567067">
    <property type="component" value="Unassembled WGS sequence"/>
</dbReference>